<keyword evidence="1" id="KW-0812">Transmembrane</keyword>
<accession>A0A2P2Q6H3</accession>
<name>A0A2P2Q6H3_RHIMU</name>
<dbReference type="AlphaFoldDB" id="A0A2P2Q6H3"/>
<protein>
    <submittedName>
        <fullName evidence="2">Uncharacterized protein</fullName>
    </submittedName>
</protein>
<evidence type="ECO:0000313" key="2">
    <source>
        <dbReference type="EMBL" id="MBX62564.1"/>
    </source>
</evidence>
<evidence type="ECO:0000256" key="1">
    <source>
        <dbReference type="SAM" id="Phobius"/>
    </source>
</evidence>
<sequence length="30" mass="3597">MQSRVVVVNFHIIWIRGLCSNWAFLQVRHS</sequence>
<organism evidence="2">
    <name type="scientific">Rhizophora mucronata</name>
    <name type="common">Asiatic mangrove</name>
    <dbReference type="NCBI Taxonomy" id="61149"/>
    <lineage>
        <taxon>Eukaryota</taxon>
        <taxon>Viridiplantae</taxon>
        <taxon>Streptophyta</taxon>
        <taxon>Embryophyta</taxon>
        <taxon>Tracheophyta</taxon>
        <taxon>Spermatophyta</taxon>
        <taxon>Magnoliopsida</taxon>
        <taxon>eudicotyledons</taxon>
        <taxon>Gunneridae</taxon>
        <taxon>Pentapetalae</taxon>
        <taxon>rosids</taxon>
        <taxon>fabids</taxon>
        <taxon>Malpighiales</taxon>
        <taxon>Rhizophoraceae</taxon>
        <taxon>Rhizophora</taxon>
    </lineage>
</organism>
<dbReference type="EMBL" id="GGEC01082080">
    <property type="protein sequence ID" value="MBX62564.1"/>
    <property type="molecule type" value="Transcribed_RNA"/>
</dbReference>
<proteinExistence type="predicted"/>
<feature type="transmembrane region" description="Helical" evidence="1">
    <location>
        <begin position="6"/>
        <end position="25"/>
    </location>
</feature>
<reference evidence="2" key="1">
    <citation type="submission" date="2018-02" db="EMBL/GenBank/DDBJ databases">
        <title>Rhizophora mucronata_Transcriptome.</title>
        <authorList>
            <person name="Meera S.P."/>
            <person name="Sreeshan A."/>
            <person name="Augustine A."/>
        </authorList>
    </citation>
    <scope>NUCLEOTIDE SEQUENCE</scope>
    <source>
        <tissue evidence="2">Leaf</tissue>
    </source>
</reference>
<keyword evidence="1" id="KW-0472">Membrane</keyword>
<keyword evidence="1" id="KW-1133">Transmembrane helix</keyword>